<protein>
    <submittedName>
        <fullName evidence="2">Class I SAM-dependent methyltransferase</fullName>
    </submittedName>
</protein>
<comment type="caution">
    <text evidence="2">The sequence shown here is derived from an EMBL/GenBank/DDBJ whole genome shotgun (WGS) entry which is preliminary data.</text>
</comment>
<dbReference type="Pfam" id="PF08241">
    <property type="entry name" value="Methyltransf_11"/>
    <property type="match status" value="1"/>
</dbReference>
<dbReference type="CDD" id="cd02440">
    <property type="entry name" value="AdoMet_MTases"/>
    <property type="match status" value="1"/>
</dbReference>
<dbReference type="GO" id="GO:0032259">
    <property type="term" value="P:methylation"/>
    <property type="evidence" value="ECO:0007669"/>
    <property type="project" value="UniProtKB-KW"/>
</dbReference>
<dbReference type="AlphaFoldDB" id="A0A5C5U4E6"/>
<keyword evidence="2" id="KW-0808">Transferase</keyword>
<name>A0A5C5U4E6_9GAMM</name>
<evidence type="ECO:0000313" key="2">
    <source>
        <dbReference type="EMBL" id="TWT20866.1"/>
    </source>
</evidence>
<sequence>MTWYRDLSPVLAEGVHGIAFPVAGDAPGASVSYPEAGHGACFDIEDASFWFRHRNEAISAMVRRHPPDGLLLDVGGGNGYVAQRLVRDGWPVALLEPGVQGATNARLQRGLERVVCADFFQARISPGSVGAVGLFDVIEHVEDDRAMVEELARVLPPGGRVYMSVPAHAWLWSQADVDAGHFRRHTFDSMSKLLDGLFELEYWSYCFRPLLLPQLLLRALPFRMGLGRQTPPGRAEFEHGVDRGLAVRTLERLLRPELDAIAAGRRLSVGASAILVARRRRRG</sequence>
<dbReference type="InterPro" id="IPR013216">
    <property type="entry name" value="Methyltransf_11"/>
</dbReference>
<gene>
    <name evidence="2" type="ORF">FQY79_06105</name>
</gene>
<evidence type="ECO:0000259" key="1">
    <source>
        <dbReference type="Pfam" id="PF08241"/>
    </source>
</evidence>
<feature type="domain" description="Methyltransferase type 11" evidence="1">
    <location>
        <begin position="72"/>
        <end position="162"/>
    </location>
</feature>
<dbReference type="Gene3D" id="3.40.50.150">
    <property type="entry name" value="Vaccinia Virus protein VP39"/>
    <property type="match status" value="1"/>
</dbReference>
<keyword evidence="3" id="KW-1185">Reference proteome</keyword>
<dbReference type="OrthoDB" id="9810247at2"/>
<dbReference type="Proteomes" id="UP000315949">
    <property type="component" value="Unassembled WGS sequence"/>
</dbReference>
<accession>A0A5C5U4E6</accession>
<reference evidence="2 3" key="1">
    <citation type="submission" date="2019-07" db="EMBL/GenBank/DDBJ databases">
        <title>Luteimonas sp. YD-1 nov., isolated from acidic soil.</title>
        <authorList>
            <person name="Zhou J."/>
        </authorList>
    </citation>
    <scope>NUCLEOTIDE SEQUENCE [LARGE SCALE GENOMIC DNA]</scope>
    <source>
        <strain evidence="2 3">YD-1</strain>
    </source>
</reference>
<dbReference type="GO" id="GO:0008757">
    <property type="term" value="F:S-adenosylmethionine-dependent methyltransferase activity"/>
    <property type="evidence" value="ECO:0007669"/>
    <property type="project" value="InterPro"/>
</dbReference>
<organism evidence="2 3">
    <name type="scientific">Luteimonas wenzhouensis</name>
    <dbReference type="NCBI Taxonomy" id="2599615"/>
    <lineage>
        <taxon>Bacteria</taxon>
        <taxon>Pseudomonadati</taxon>
        <taxon>Pseudomonadota</taxon>
        <taxon>Gammaproteobacteria</taxon>
        <taxon>Lysobacterales</taxon>
        <taxon>Lysobacteraceae</taxon>
        <taxon>Luteimonas</taxon>
    </lineage>
</organism>
<dbReference type="RefSeq" id="WP_146311711.1">
    <property type="nucleotide sequence ID" value="NZ_VOHE01000002.1"/>
</dbReference>
<dbReference type="InterPro" id="IPR029063">
    <property type="entry name" value="SAM-dependent_MTases_sf"/>
</dbReference>
<evidence type="ECO:0000313" key="3">
    <source>
        <dbReference type="Proteomes" id="UP000315949"/>
    </source>
</evidence>
<dbReference type="EMBL" id="VOHE01000002">
    <property type="protein sequence ID" value="TWT20866.1"/>
    <property type="molecule type" value="Genomic_DNA"/>
</dbReference>
<dbReference type="SUPFAM" id="SSF53335">
    <property type="entry name" value="S-adenosyl-L-methionine-dependent methyltransferases"/>
    <property type="match status" value="1"/>
</dbReference>
<proteinExistence type="predicted"/>
<keyword evidence="2" id="KW-0489">Methyltransferase</keyword>